<accession>A0A4P8IU58</accession>
<organism evidence="1 2">
    <name type="scientific">Trinickia violacea</name>
    <dbReference type="NCBI Taxonomy" id="2571746"/>
    <lineage>
        <taxon>Bacteria</taxon>
        <taxon>Pseudomonadati</taxon>
        <taxon>Pseudomonadota</taxon>
        <taxon>Betaproteobacteria</taxon>
        <taxon>Burkholderiales</taxon>
        <taxon>Burkholderiaceae</taxon>
        <taxon>Trinickia</taxon>
    </lineage>
</organism>
<name>A0A4P8IU58_9BURK</name>
<evidence type="ECO:0000313" key="2">
    <source>
        <dbReference type="Proteomes" id="UP000298656"/>
    </source>
</evidence>
<evidence type="ECO:0000313" key="1">
    <source>
        <dbReference type="EMBL" id="QCP51881.1"/>
    </source>
</evidence>
<proteinExistence type="predicted"/>
<protein>
    <submittedName>
        <fullName evidence="1">Uncharacterized protein</fullName>
    </submittedName>
</protein>
<keyword evidence="2" id="KW-1185">Reference proteome</keyword>
<dbReference type="EMBL" id="CP040077">
    <property type="protein sequence ID" value="QCP51881.1"/>
    <property type="molecule type" value="Genomic_DNA"/>
</dbReference>
<gene>
    <name evidence="1" type="ORF">FAZ95_21220</name>
</gene>
<sequence length="116" mass="13465">MKNGVAAYKKNYRTNHFCVVGYRWLHGNVNVWVLWKEEEELLLWDGALDPESRADSFNGVHRALKLGRDTVKTENEINGSTYLETEQWWHAVAGDCMKHGEKYVIKPFKAAKPRTD</sequence>
<dbReference type="Proteomes" id="UP000298656">
    <property type="component" value="Chromosome 1"/>
</dbReference>
<dbReference type="OrthoDB" id="9130772at2"/>
<reference evidence="1 2" key="1">
    <citation type="submission" date="2019-05" db="EMBL/GenBank/DDBJ databases">
        <title>Burkholderia sp. DHOD12, isolated from subtropical forest soil.</title>
        <authorList>
            <person name="Gao Z.-H."/>
            <person name="Qiu L.-H."/>
        </authorList>
    </citation>
    <scope>NUCLEOTIDE SEQUENCE [LARGE SCALE GENOMIC DNA]</scope>
    <source>
        <strain evidence="1 2">DHOD12</strain>
    </source>
</reference>
<dbReference type="AlphaFoldDB" id="A0A4P8IU58"/>
<dbReference type="KEGG" id="tvl:FAZ95_21220"/>